<dbReference type="EMBL" id="FNTI01000001">
    <property type="protein sequence ID" value="SEC04481.1"/>
    <property type="molecule type" value="Genomic_DNA"/>
</dbReference>
<gene>
    <name evidence="14" type="ORF">SAMN05444171_0524</name>
</gene>
<keyword evidence="5 13" id="KW-0812">Transmembrane</keyword>
<evidence type="ECO:0000313" key="15">
    <source>
        <dbReference type="Proteomes" id="UP000183208"/>
    </source>
</evidence>
<evidence type="ECO:0000256" key="7">
    <source>
        <dbReference type="ARBA" id="ARBA00022958"/>
    </source>
</evidence>
<evidence type="ECO:0000256" key="6">
    <source>
        <dbReference type="ARBA" id="ARBA00022826"/>
    </source>
</evidence>
<keyword evidence="8 13" id="KW-1133">Transmembrane helix</keyword>
<dbReference type="OrthoDB" id="7626281at2"/>
<evidence type="ECO:0000256" key="9">
    <source>
        <dbReference type="ARBA" id="ARBA00023065"/>
    </source>
</evidence>
<feature type="transmembrane region" description="Helical" evidence="13">
    <location>
        <begin position="172"/>
        <end position="189"/>
    </location>
</feature>
<evidence type="ECO:0000256" key="13">
    <source>
        <dbReference type="SAM" id="Phobius"/>
    </source>
</evidence>
<comment type="similarity">
    <text evidence="2">Belongs to the TMEM175 family.</text>
</comment>
<evidence type="ECO:0000313" key="14">
    <source>
        <dbReference type="EMBL" id="SEC04481.1"/>
    </source>
</evidence>
<proteinExistence type="inferred from homology"/>
<evidence type="ECO:0000256" key="4">
    <source>
        <dbReference type="ARBA" id="ARBA00022538"/>
    </source>
</evidence>
<keyword evidence="10 13" id="KW-0472">Membrane</keyword>
<evidence type="ECO:0008006" key="16">
    <source>
        <dbReference type="Google" id="ProtNLM"/>
    </source>
</evidence>
<dbReference type="Pfam" id="PF06736">
    <property type="entry name" value="TMEM175"/>
    <property type="match status" value="1"/>
</dbReference>
<feature type="transmembrane region" description="Helical" evidence="13">
    <location>
        <begin position="49"/>
        <end position="69"/>
    </location>
</feature>
<organism evidence="14 15">
    <name type="scientific">Bradyrhizobium lablabi</name>
    <dbReference type="NCBI Taxonomy" id="722472"/>
    <lineage>
        <taxon>Bacteria</taxon>
        <taxon>Pseudomonadati</taxon>
        <taxon>Pseudomonadota</taxon>
        <taxon>Alphaproteobacteria</taxon>
        <taxon>Hyphomicrobiales</taxon>
        <taxon>Nitrobacteraceae</taxon>
        <taxon>Bradyrhizobium</taxon>
    </lineage>
</organism>
<dbReference type="AlphaFoldDB" id="A0A1M7KYG6"/>
<keyword evidence="9" id="KW-0406">Ion transport</keyword>
<evidence type="ECO:0000256" key="3">
    <source>
        <dbReference type="ARBA" id="ARBA00022448"/>
    </source>
</evidence>
<dbReference type="RefSeq" id="WP_074815162.1">
    <property type="nucleotide sequence ID" value="NZ_FNTI01000001.1"/>
</dbReference>
<evidence type="ECO:0000256" key="8">
    <source>
        <dbReference type="ARBA" id="ARBA00022989"/>
    </source>
</evidence>
<sequence length="193" mass="21021">MPQLHLFEMRRLEMLSNTIFGVAMTLLAYDLPKASSFKSAPGWIDLVRVYAQPVIALAISFVVAGLFWFSHHRRLAVAPEAGRGVVFLNLLFLLTIIILPVTNGLYGGYRLDSVVAIVYGIHLTSIATLNALLWVLALRDRPDSQLLVTAVFPVVVFLCGTAIALVDPTIAQFTWCLAFIAPLAGSLAGRRAG</sequence>
<evidence type="ECO:0000256" key="11">
    <source>
        <dbReference type="ARBA" id="ARBA00023303"/>
    </source>
</evidence>
<feature type="transmembrane region" description="Helical" evidence="13">
    <location>
        <begin position="81"/>
        <end position="102"/>
    </location>
</feature>
<keyword evidence="11" id="KW-0407">Ion channel</keyword>
<name>A0A1M7KYG6_9BRAD</name>
<keyword evidence="3" id="KW-0813">Transport</keyword>
<reference evidence="14 15" key="1">
    <citation type="submission" date="2016-10" db="EMBL/GenBank/DDBJ databases">
        <authorList>
            <person name="de Groot N.N."/>
        </authorList>
    </citation>
    <scope>NUCLEOTIDE SEQUENCE [LARGE SCALE GENOMIC DNA]</scope>
    <source>
        <strain evidence="14 15">GAS522</strain>
    </source>
</reference>
<dbReference type="GO" id="GO:0016020">
    <property type="term" value="C:membrane"/>
    <property type="evidence" value="ECO:0007669"/>
    <property type="project" value="UniProtKB-SubCell"/>
</dbReference>
<evidence type="ECO:0000256" key="1">
    <source>
        <dbReference type="ARBA" id="ARBA00004141"/>
    </source>
</evidence>
<feature type="transmembrane region" description="Helical" evidence="13">
    <location>
        <begin position="12"/>
        <end position="29"/>
    </location>
</feature>
<evidence type="ECO:0000256" key="2">
    <source>
        <dbReference type="ARBA" id="ARBA00006920"/>
    </source>
</evidence>
<keyword evidence="7" id="KW-0630">Potassium</keyword>
<keyword evidence="4" id="KW-0633">Potassium transport</keyword>
<dbReference type="GO" id="GO:0015252">
    <property type="term" value="F:proton channel activity"/>
    <property type="evidence" value="ECO:0007669"/>
    <property type="project" value="InterPro"/>
</dbReference>
<dbReference type="Proteomes" id="UP000183208">
    <property type="component" value="Unassembled WGS sequence"/>
</dbReference>
<protein>
    <recommendedName>
        <fullName evidence="16">DUF1211 domain-containing protein</fullName>
    </recommendedName>
</protein>
<dbReference type="InterPro" id="IPR010617">
    <property type="entry name" value="TMEM175-like"/>
</dbReference>
<evidence type="ECO:0000256" key="5">
    <source>
        <dbReference type="ARBA" id="ARBA00022692"/>
    </source>
</evidence>
<dbReference type="GO" id="GO:0005267">
    <property type="term" value="F:potassium channel activity"/>
    <property type="evidence" value="ECO:0007669"/>
    <property type="project" value="UniProtKB-KW"/>
</dbReference>
<evidence type="ECO:0000256" key="10">
    <source>
        <dbReference type="ARBA" id="ARBA00023136"/>
    </source>
</evidence>
<keyword evidence="6" id="KW-0631">Potassium channel</keyword>
<comment type="subcellular location">
    <subcellularLocation>
        <location evidence="1">Membrane</location>
        <topology evidence="1">Multi-pass membrane protein</topology>
    </subcellularLocation>
</comment>
<accession>A0A1M7KYG6</accession>
<evidence type="ECO:0000256" key="12">
    <source>
        <dbReference type="ARBA" id="ARBA00034430"/>
    </source>
</evidence>
<comment type="catalytic activity">
    <reaction evidence="12">
        <text>K(+)(in) = K(+)(out)</text>
        <dbReference type="Rhea" id="RHEA:29463"/>
        <dbReference type="ChEBI" id="CHEBI:29103"/>
    </reaction>
</comment>
<feature type="transmembrane region" description="Helical" evidence="13">
    <location>
        <begin position="146"/>
        <end position="166"/>
    </location>
</feature>
<feature type="transmembrane region" description="Helical" evidence="13">
    <location>
        <begin position="114"/>
        <end position="137"/>
    </location>
</feature>